<dbReference type="Pfam" id="PF00534">
    <property type="entry name" value="Glycos_transf_1"/>
    <property type="match status" value="1"/>
</dbReference>
<sequence length="968" mass="114024">MSILRTMFREKVSIEKREKLKKFLKYEGNTNYHKPDKPYINGFLDGQSKDVIKKQILIESLHGKDINGHLFALAKELNQYTEYNVFLVTKSMDDTQKLLTQYNLHNISIIQHMTYDYGLLLATSQILINDNTFYPFFSKRNEQQYYNFWHGTPLKTLGKDIEGEFLEFGNVARNFMMTDALYLPNEYSVNKVLGSSDLEGVLKSDVYISPSPRNSLLFDKNRGENIRKDLNLKNKKIYIYMPTWRGHKKDKNINFTEENILTSLEQKLPDDVVVFYKLHSMISKNFIFNGKKVKPFPESYELYDFMSSVDGLITDYSSIMYDFASQNKKIILFTYDYEEYRVTRGMYEDIKQYPFNLTDNIEEVIEIISNNEPNDYSDFAYKFCPNDSVNGTKEIVEHILFNKPHKSIELYNNYNQKPNVYMFVGPMWDTGITAALKNLLKNIDTSKRNYILCFERKAISKAGEENILLLPPNVKIYPIEGIRILRSAEKELHNKYVKEGNSAGFSDKLTNIQNREINRVFGNNIPDYYIHYTGFEAKYSEYAVFLKNFNTKTMIYVHTDMFEDYKNKKNYNKNLVSDAWQNADKLVLVNEHLKQGFKDNFSYELDNIHIANNFLGVSRIKELLQEDFLETFQKVRFHFRNFQQSKNDLFETLNDTFINPNNSDDPIIFKAIKRFSTNPIVKYAKNSEQKKLLLQNNEMKQELHLSYVKEVYGEQIIEDFSKTIEDKKKYNNLIMSLLREDLNTSYFLRHYNTIQNYIEDHYKSKEISSPIMQDYNPEIGLKTFKDEFGLRKMEMLKELEDPNIKVFFNIGRFDQQKGHDRLIKAFEKVYEQDNNTRLYLLASYGPIKEKTLNQVRHSDAKDAITVLDRMSNPYLLLSKVDAFVLSSYYEGLGLVVYESMYVNTPVISVDLNTTTQFLQDTDIILVENSEDGLIEGMNRLINNELPTTKFNFDKYETERINEFESLFK</sequence>
<reference evidence="2 3" key="1">
    <citation type="submission" date="2021-06" db="EMBL/GenBank/DDBJ databases">
        <title>Staphylococcus lentus K169 genome sequencing.</title>
        <authorList>
            <person name="Sundareshan S."/>
            <person name="Akhila D.S."/>
            <person name="Prachi D."/>
            <person name="Sivakumar R."/>
            <person name="Rajendhran J."/>
            <person name="Isloor S."/>
            <person name="Hegde N.R."/>
        </authorList>
    </citation>
    <scope>NUCLEOTIDE SEQUENCE [LARGE SCALE GENOMIC DNA]</scope>
    <source>
        <strain evidence="2 3">K169</strain>
    </source>
</reference>
<feature type="domain" description="Glycosyl transferase family 1" evidence="1">
    <location>
        <begin position="799"/>
        <end position="947"/>
    </location>
</feature>
<keyword evidence="3" id="KW-1185">Reference proteome</keyword>
<accession>A0ABS6GYS9</accession>
<dbReference type="Pfam" id="PF04464">
    <property type="entry name" value="Glyphos_transf"/>
    <property type="match status" value="1"/>
</dbReference>
<comment type="caution">
    <text evidence="2">The sequence shown here is derived from an EMBL/GenBank/DDBJ whole genome shotgun (WGS) entry which is preliminary data.</text>
</comment>
<proteinExistence type="predicted"/>
<dbReference type="PANTHER" id="PTHR37316:SF3">
    <property type="entry name" value="TEICHOIC ACID GLYCEROL-PHOSPHATE TRANSFERASE"/>
    <property type="match status" value="1"/>
</dbReference>
<gene>
    <name evidence="2" type="ORF">KQ656_09095</name>
</gene>
<name>A0ABS6GYS9_MAMLE</name>
<protein>
    <submittedName>
        <fullName evidence="2">CDP-glycerol glycerophosphotransferase family protein</fullName>
    </submittedName>
</protein>
<evidence type="ECO:0000313" key="2">
    <source>
        <dbReference type="EMBL" id="MBU6114113.1"/>
    </source>
</evidence>
<evidence type="ECO:0000259" key="1">
    <source>
        <dbReference type="Pfam" id="PF00534"/>
    </source>
</evidence>
<dbReference type="EMBL" id="JAHLZN010000016">
    <property type="protein sequence ID" value="MBU6114113.1"/>
    <property type="molecule type" value="Genomic_DNA"/>
</dbReference>
<dbReference type="PANTHER" id="PTHR37316">
    <property type="entry name" value="TEICHOIC ACID GLYCEROL-PHOSPHATE PRIMASE"/>
    <property type="match status" value="1"/>
</dbReference>
<dbReference type="InterPro" id="IPR001296">
    <property type="entry name" value="Glyco_trans_1"/>
</dbReference>
<organism evidence="2 3">
    <name type="scientific">Mammaliicoccus lentus</name>
    <name type="common">Staphylococcus lentus</name>
    <dbReference type="NCBI Taxonomy" id="42858"/>
    <lineage>
        <taxon>Bacteria</taxon>
        <taxon>Bacillati</taxon>
        <taxon>Bacillota</taxon>
        <taxon>Bacilli</taxon>
        <taxon>Bacillales</taxon>
        <taxon>Staphylococcaceae</taxon>
        <taxon>Mammaliicoccus</taxon>
    </lineage>
</organism>
<dbReference type="InterPro" id="IPR007554">
    <property type="entry name" value="Glycerophosphate_synth"/>
</dbReference>
<evidence type="ECO:0000313" key="3">
    <source>
        <dbReference type="Proteomes" id="UP000770161"/>
    </source>
</evidence>
<dbReference type="InterPro" id="IPR051612">
    <property type="entry name" value="Teichoic_Acid_Biosynth"/>
</dbReference>
<dbReference type="RefSeq" id="WP_216683702.1">
    <property type="nucleotide sequence ID" value="NZ_JAHLZN010000016.1"/>
</dbReference>
<dbReference type="Proteomes" id="UP000770161">
    <property type="component" value="Unassembled WGS sequence"/>
</dbReference>